<proteinExistence type="predicted"/>
<dbReference type="InterPro" id="IPR004875">
    <property type="entry name" value="DDE_SF_endonuclease_dom"/>
</dbReference>
<dbReference type="AlphaFoldDB" id="F0W4K9"/>
<reference evidence="2" key="2">
    <citation type="submission" date="2011-02" db="EMBL/GenBank/DDBJ databases">
        <authorList>
            <person name="MacLean D."/>
        </authorList>
    </citation>
    <scope>NUCLEOTIDE SEQUENCE</scope>
</reference>
<dbReference type="HOGENOM" id="CLU_018294_2_3_1"/>
<evidence type="ECO:0000313" key="2">
    <source>
        <dbReference type="EMBL" id="CCA16042.1"/>
    </source>
</evidence>
<gene>
    <name evidence="2" type="primary">AlNc14C17G1829</name>
    <name evidence="2" type="ORF">ALNC14_021850</name>
</gene>
<dbReference type="GO" id="GO:0005634">
    <property type="term" value="C:nucleus"/>
    <property type="evidence" value="ECO:0007669"/>
    <property type="project" value="TreeGrafter"/>
</dbReference>
<protein>
    <submittedName>
        <fullName evidence="2">Jerky putative</fullName>
    </submittedName>
</protein>
<dbReference type="Pfam" id="PF03184">
    <property type="entry name" value="DDE_1"/>
    <property type="match status" value="1"/>
</dbReference>
<dbReference type="PANTHER" id="PTHR19303:SF73">
    <property type="entry name" value="PROTEIN PDC2"/>
    <property type="match status" value="1"/>
</dbReference>
<evidence type="ECO:0000259" key="1">
    <source>
        <dbReference type="Pfam" id="PF03184"/>
    </source>
</evidence>
<dbReference type="PANTHER" id="PTHR19303">
    <property type="entry name" value="TRANSPOSON"/>
    <property type="match status" value="1"/>
</dbReference>
<feature type="domain" description="DDE-1" evidence="1">
    <location>
        <begin position="86"/>
        <end position="266"/>
    </location>
</feature>
<name>F0W4K9_9STRA</name>
<accession>F0W4K9</accession>
<dbReference type="GO" id="GO:0003677">
    <property type="term" value="F:DNA binding"/>
    <property type="evidence" value="ECO:0007669"/>
    <property type="project" value="TreeGrafter"/>
</dbReference>
<dbReference type="EMBL" id="FR824062">
    <property type="protein sequence ID" value="CCA16042.1"/>
    <property type="molecule type" value="Genomic_DNA"/>
</dbReference>
<dbReference type="InterPro" id="IPR050863">
    <property type="entry name" value="CenT-Element_Derived"/>
</dbReference>
<organism evidence="2">
    <name type="scientific">Albugo laibachii Nc14</name>
    <dbReference type="NCBI Taxonomy" id="890382"/>
    <lineage>
        <taxon>Eukaryota</taxon>
        <taxon>Sar</taxon>
        <taxon>Stramenopiles</taxon>
        <taxon>Oomycota</taxon>
        <taxon>Peronosporomycetes</taxon>
        <taxon>Albuginales</taxon>
        <taxon>Albuginaceae</taxon>
        <taxon>Albugo</taxon>
    </lineage>
</organism>
<sequence>MLFHNGWIQKLQERHNLKSRRTHGEAASACAVDVEKGRAELQKITREYRNRDIFNMDESAYFYCTAPSTSVSRSSVAGRKKIEKGLTIAITANADGSSQVPLLFVGTTKKPRCFGNHTIAELGINYTNAAKGWMTTTIFRTWLGYFNDTMRSQDRHVLLLLDNASPHRVTEHYSHVKLHFLPPNTTAHLQPQDAGIIKSFKSQLCKIRDSYVVDKLDAMMEQVDGVGVEDIDKRAEQLYNVSILVTMRWAQQAWNKVTKATVVNCWIHTEILAADIYELVSEMNDLSIAPKPAN</sequence>
<reference evidence="2" key="1">
    <citation type="journal article" date="2011" name="PLoS Biol.">
        <title>Gene gain and loss during evolution of obligate parasitism in the white rust pathogen of Arabidopsis thaliana.</title>
        <authorList>
            <person name="Kemen E."/>
            <person name="Gardiner A."/>
            <person name="Schultz-Larsen T."/>
            <person name="Kemen A.C."/>
            <person name="Balmuth A.L."/>
            <person name="Robert-Seilaniantz A."/>
            <person name="Bailey K."/>
            <person name="Holub E."/>
            <person name="Studholme D.J."/>
            <person name="Maclean D."/>
            <person name="Jones J.D."/>
        </authorList>
    </citation>
    <scope>NUCLEOTIDE SEQUENCE</scope>
</reference>